<reference evidence="3 4" key="1">
    <citation type="journal article" date="2020" name="Genome Biol. Evol.">
        <title>A new high-quality draft genome assembly of the Chinese cordyceps Ophiocordyceps sinensis.</title>
        <authorList>
            <person name="Shu R."/>
            <person name="Zhang J."/>
            <person name="Meng Q."/>
            <person name="Zhang H."/>
            <person name="Zhou G."/>
            <person name="Li M."/>
            <person name="Wu P."/>
            <person name="Zhao Y."/>
            <person name="Chen C."/>
            <person name="Qin Q."/>
        </authorList>
    </citation>
    <scope>NUCLEOTIDE SEQUENCE [LARGE SCALE GENOMIC DNA]</scope>
    <source>
        <strain evidence="3 4">IOZ07</strain>
    </source>
</reference>
<evidence type="ECO:0000256" key="2">
    <source>
        <dbReference type="SAM" id="MobiDB-lite"/>
    </source>
</evidence>
<keyword evidence="4" id="KW-1185">Reference proteome</keyword>
<evidence type="ECO:0000313" key="3">
    <source>
        <dbReference type="EMBL" id="KAF4504416.1"/>
    </source>
</evidence>
<evidence type="ECO:0000313" key="4">
    <source>
        <dbReference type="Proteomes" id="UP000557566"/>
    </source>
</evidence>
<protein>
    <submittedName>
        <fullName evidence="3">Uncharacterized protein</fullName>
    </submittedName>
</protein>
<sequence length="433" mass="47961">MALLQVVTAALFALAAGTITAVVEFGLILLALLFVSCNTYYSVIPTPLAATARPSSAPRCGSRDRPLFDHTLSSLFPAGLRLASSAPVSVGACHSPSNPGRRRRHAPSAAATRRGQKPPNTGYVEVKARPVDADLGLHTLGLKHDEDEQSLRTRRYNVPAGRERLDYNDGSRLEKAMQCLTSDETKCLICIVDLLNALFLPLIPNLEAMSEQQLFRVYTPGEDRDKARSLFAAKRRITDGVPVRMQHAAEMVGFVAEKRRPELSIGSGGQRGQGGQGGRGGRGGRTSGVSDTTAYSTLRPGVMVWGCTRPAELCRTISRLATRLEDTQQQHKEVMFQRFLTQYEAREKSEYTAHRLGRELDEARAWPPAAEQRRLVDPRSRATFISLYEQIETMDMRNVELEDALEEMRKAHARGNEDQQVYEKAKNAMRQAI</sequence>
<feature type="compositionally biased region" description="Gly residues" evidence="2">
    <location>
        <begin position="266"/>
        <end position="286"/>
    </location>
</feature>
<evidence type="ECO:0000256" key="1">
    <source>
        <dbReference type="SAM" id="Coils"/>
    </source>
</evidence>
<feature type="coiled-coil region" evidence="1">
    <location>
        <begin position="391"/>
        <end position="418"/>
    </location>
</feature>
<accession>A0A8H4PJV8</accession>
<gene>
    <name evidence="3" type="ORF">G6O67_007867</name>
</gene>
<feature type="region of interest" description="Disordered" evidence="2">
    <location>
        <begin position="263"/>
        <end position="293"/>
    </location>
</feature>
<dbReference type="EMBL" id="JAAVMX010000009">
    <property type="protein sequence ID" value="KAF4504416.1"/>
    <property type="molecule type" value="Genomic_DNA"/>
</dbReference>
<feature type="region of interest" description="Disordered" evidence="2">
    <location>
        <begin position="91"/>
        <end position="122"/>
    </location>
</feature>
<keyword evidence="1" id="KW-0175">Coiled coil</keyword>
<name>A0A8H4PJV8_9HYPO</name>
<organism evidence="3 4">
    <name type="scientific">Ophiocordyceps sinensis</name>
    <dbReference type="NCBI Taxonomy" id="72228"/>
    <lineage>
        <taxon>Eukaryota</taxon>
        <taxon>Fungi</taxon>
        <taxon>Dikarya</taxon>
        <taxon>Ascomycota</taxon>
        <taxon>Pezizomycotina</taxon>
        <taxon>Sordariomycetes</taxon>
        <taxon>Hypocreomycetidae</taxon>
        <taxon>Hypocreales</taxon>
        <taxon>Ophiocordycipitaceae</taxon>
        <taxon>Ophiocordyceps</taxon>
    </lineage>
</organism>
<dbReference type="Proteomes" id="UP000557566">
    <property type="component" value="Unassembled WGS sequence"/>
</dbReference>
<proteinExistence type="predicted"/>
<dbReference type="AlphaFoldDB" id="A0A8H4PJV8"/>
<comment type="caution">
    <text evidence="3">The sequence shown here is derived from an EMBL/GenBank/DDBJ whole genome shotgun (WGS) entry which is preliminary data.</text>
</comment>